<sequence length="75" mass="8604">MKFSPNSFEELRKIGTPIEELAKINQIGFEYLYSYENIISPFKSLLSKEGFDSIESRGDILTSTENFTKSEESDI</sequence>
<evidence type="ECO:0000313" key="1">
    <source>
        <dbReference type="EMBL" id="SHE53936.1"/>
    </source>
</evidence>
<organism evidence="1 2">
    <name type="scientific">Clostridium fallax</name>
    <dbReference type="NCBI Taxonomy" id="1533"/>
    <lineage>
        <taxon>Bacteria</taxon>
        <taxon>Bacillati</taxon>
        <taxon>Bacillota</taxon>
        <taxon>Clostridia</taxon>
        <taxon>Eubacteriales</taxon>
        <taxon>Clostridiaceae</taxon>
        <taxon>Clostridium</taxon>
    </lineage>
</organism>
<protein>
    <submittedName>
        <fullName evidence="1">Uncharacterized protein</fullName>
    </submittedName>
</protein>
<dbReference type="RefSeq" id="WP_072893286.1">
    <property type="nucleotide sequence ID" value="NZ_FQVM01000004.1"/>
</dbReference>
<gene>
    <name evidence="1" type="ORF">SAMN05443638_104126</name>
</gene>
<name>A0A1M4UBB9_9CLOT</name>
<reference evidence="1 2" key="1">
    <citation type="submission" date="2016-11" db="EMBL/GenBank/DDBJ databases">
        <authorList>
            <person name="Jaros S."/>
            <person name="Januszkiewicz K."/>
            <person name="Wedrychowicz H."/>
        </authorList>
    </citation>
    <scope>NUCLEOTIDE SEQUENCE [LARGE SCALE GENOMIC DNA]</scope>
    <source>
        <strain evidence="1 2">DSM 2631</strain>
    </source>
</reference>
<dbReference type="AlphaFoldDB" id="A0A1M4UBB9"/>
<evidence type="ECO:0000313" key="2">
    <source>
        <dbReference type="Proteomes" id="UP000184035"/>
    </source>
</evidence>
<keyword evidence="2" id="KW-1185">Reference proteome</keyword>
<dbReference type="EMBL" id="FQVM01000004">
    <property type="protein sequence ID" value="SHE53936.1"/>
    <property type="molecule type" value="Genomic_DNA"/>
</dbReference>
<dbReference type="Proteomes" id="UP000184035">
    <property type="component" value="Unassembled WGS sequence"/>
</dbReference>
<accession>A0A1M4UBB9</accession>
<proteinExistence type="predicted"/>